<reference evidence="2" key="2">
    <citation type="submission" date="2015-01" db="EMBL/GenBank/DDBJ databases">
        <title>Evolutionary Origins and Diversification of the Mycorrhizal Mutualists.</title>
        <authorList>
            <consortium name="DOE Joint Genome Institute"/>
            <consortium name="Mycorrhizal Genomics Consortium"/>
            <person name="Kohler A."/>
            <person name="Kuo A."/>
            <person name="Nagy L.G."/>
            <person name="Floudas D."/>
            <person name="Copeland A."/>
            <person name="Barry K.W."/>
            <person name="Cichocki N."/>
            <person name="Veneault-Fourrey C."/>
            <person name="LaButti K."/>
            <person name="Lindquist E.A."/>
            <person name="Lipzen A."/>
            <person name="Lundell T."/>
            <person name="Morin E."/>
            <person name="Murat C."/>
            <person name="Riley R."/>
            <person name="Ohm R."/>
            <person name="Sun H."/>
            <person name="Tunlid A."/>
            <person name="Henrissat B."/>
            <person name="Grigoriev I.V."/>
            <person name="Hibbett D.S."/>
            <person name="Martin F."/>
        </authorList>
    </citation>
    <scope>NUCLEOTIDE SEQUENCE [LARGE SCALE GENOMIC DNA]</scope>
    <source>
        <strain evidence="2">Marx 270</strain>
    </source>
</reference>
<evidence type="ECO:0000313" key="2">
    <source>
        <dbReference type="Proteomes" id="UP000054217"/>
    </source>
</evidence>
<protein>
    <recommendedName>
        <fullName evidence="3">Retrotransposon gag domain-containing protein</fullName>
    </recommendedName>
</protein>
<keyword evidence="2" id="KW-1185">Reference proteome</keyword>
<dbReference type="HOGENOM" id="CLU_1190301_0_0_1"/>
<evidence type="ECO:0008006" key="3">
    <source>
        <dbReference type="Google" id="ProtNLM"/>
    </source>
</evidence>
<sequence length="247" mass="27278">MANPQFQMPLCGTQNSPKFSGDSPMQLLCYLKDIDFLGTLAALDDCGKIRAAICYADLEEAKVWQMLPEATPAADNWDAFVVAVKGLYPGCEGDDCSCHADLQYLIEEYQSKPMQNQDDLGEYQQKFTKISALLIKTKKLAETEQDSMFLNGFLRAITDFHTDLHPDNPYLLAEVVKAAKFLLTGSALHSAVLTMGTAALPAAPPSSAYILQVPPSGTVIKQEYNFQTQPLLQQHRPQPLDKDVHAH</sequence>
<reference evidence="1 2" key="1">
    <citation type="submission" date="2014-04" db="EMBL/GenBank/DDBJ databases">
        <authorList>
            <consortium name="DOE Joint Genome Institute"/>
            <person name="Kuo A."/>
            <person name="Kohler A."/>
            <person name="Costa M.D."/>
            <person name="Nagy L.G."/>
            <person name="Floudas D."/>
            <person name="Copeland A."/>
            <person name="Barry K.W."/>
            <person name="Cichocki N."/>
            <person name="Veneault-Fourrey C."/>
            <person name="LaButti K."/>
            <person name="Lindquist E.A."/>
            <person name="Lipzen A."/>
            <person name="Lundell T."/>
            <person name="Morin E."/>
            <person name="Murat C."/>
            <person name="Sun H."/>
            <person name="Tunlid A."/>
            <person name="Henrissat B."/>
            <person name="Grigoriev I.V."/>
            <person name="Hibbett D.S."/>
            <person name="Martin F."/>
            <person name="Nordberg H.P."/>
            <person name="Cantor M.N."/>
            <person name="Hua S.X."/>
        </authorList>
    </citation>
    <scope>NUCLEOTIDE SEQUENCE [LARGE SCALE GENOMIC DNA]</scope>
    <source>
        <strain evidence="1 2">Marx 270</strain>
    </source>
</reference>
<dbReference type="Proteomes" id="UP000054217">
    <property type="component" value="Unassembled WGS sequence"/>
</dbReference>
<gene>
    <name evidence="1" type="ORF">M404DRAFT_31114</name>
</gene>
<dbReference type="STRING" id="870435.A0A0C3JMN8"/>
<dbReference type="InParanoid" id="A0A0C3JMN8"/>
<dbReference type="EMBL" id="KN832012">
    <property type="protein sequence ID" value="KIN98791.1"/>
    <property type="molecule type" value="Genomic_DNA"/>
</dbReference>
<dbReference type="AlphaFoldDB" id="A0A0C3JMN8"/>
<organism evidence="1 2">
    <name type="scientific">Pisolithus tinctorius Marx 270</name>
    <dbReference type="NCBI Taxonomy" id="870435"/>
    <lineage>
        <taxon>Eukaryota</taxon>
        <taxon>Fungi</taxon>
        <taxon>Dikarya</taxon>
        <taxon>Basidiomycota</taxon>
        <taxon>Agaricomycotina</taxon>
        <taxon>Agaricomycetes</taxon>
        <taxon>Agaricomycetidae</taxon>
        <taxon>Boletales</taxon>
        <taxon>Sclerodermatineae</taxon>
        <taxon>Pisolithaceae</taxon>
        <taxon>Pisolithus</taxon>
    </lineage>
</organism>
<dbReference type="OrthoDB" id="3195134at2759"/>
<name>A0A0C3JMN8_PISTI</name>
<proteinExistence type="predicted"/>
<evidence type="ECO:0000313" key="1">
    <source>
        <dbReference type="EMBL" id="KIN98791.1"/>
    </source>
</evidence>
<accession>A0A0C3JMN8</accession>